<evidence type="ECO:0000313" key="2">
    <source>
        <dbReference type="EMBL" id="KAK9163769.1"/>
    </source>
</evidence>
<dbReference type="AlphaFoldDB" id="A0AAP0L7M7"/>
<comment type="caution">
    <text evidence="2">The sequence shown here is derived from an EMBL/GenBank/DDBJ whole genome shotgun (WGS) entry which is preliminary data.</text>
</comment>
<evidence type="ECO:0000313" key="3">
    <source>
        <dbReference type="Proteomes" id="UP001420932"/>
    </source>
</evidence>
<evidence type="ECO:0008006" key="4">
    <source>
        <dbReference type="Google" id="ProtNLM"/>
    </source>
</evidence>
<keyword evidence="1" id="KW-0732">Signal</keyword>
<sequence length="82" mass="9611">MTLHWVLPDLACLFWWLECKRGEIHYSCILKKKEKESSPLRYNYSLISVCVRNQKTTEKLKLRPCACLPKTNASCVLDSYDT</sequence>
<name>A0AAP0L7M7_9MAGN</name>
<evidence type="ECO:0000256" key="1">
    <source>
        <dbReference type="SAM" id="SignalP"/>
    </source>
</evidence>
<feature type="signal peptide" evidence="1">
    <location>
        <begin position="1"/>
        <end position="22"/>
    </location>
</feature>
<dbReference type="Proteomes" id="UP001420932">
    <property type="component" value="Unassembled WGS sequence"/>
</dbReference>
<gene>
    <name evidence="2" type="ORF">Syun_004671</name>
</gene>
<organism evidence="2 3">
    <name type="scientific">Stephania yunnanensis</name>
    <dbReference type="NCBI Taxonomy" id="152371"/>
    <lineage>
        <taxon>Eukaryota</taxon>
        <taxon>Viridiplantae</taxon>
        <taxon>Streptophyta</taxon>
        <taxon>Embryophyta</taxon>
        <taxon>Tracheophyta</taxon>
        <taxon>Spermatophyta</taxon>
        <taxon>Magnoliopsida</taxon>
        <taxon>Ranunculales</taxon>
        <taxon>Menispermaceae</taxon>
        <taxon>Menispermoideae</taxon>
        <taxon>Cissampelideae</taxon>
        <taxon>Stephania</taxon>
    </lineage>
</organism>
<keyword evidence="3" id="KW-1185">Reference proteome</keyword>
<dbReference type="EMBL" id="JBBNAF010000002">
    <property type="protein sequence ID" value="KAK9163769.1"/>
    <property type="molecule type" value="Genomic_DNA"/>
</dbReference>
<protein>
    <recommendedName>
        <fullName evidence="4">Secreted protein</fullName>
    </recommendedName>
</protein>
<feature type="chain" id="PRO_5043015744" description="Secreted protein" evidence="1">
    <location>
        <begin position="23"/>
        <end position="82"/>
    </location>
</feature>
<proteinExistence type="predicted"/>
<reference evidence="2 3" key="1">
    <citation type="submission" date="2024-01" db="EMBL/GenBank/DDBJ databases">
        <title>Genome assemblies of Stephania.</title>
        <authorList>
            <person name="Yang L."/>
        </authorList>
    </citation>
    <scope>NUCLEOTIDE SEQUENCE [LARGE SCALE GENOMIC DNA]</scope>
    <source>
        <strain evidence="2">YNDBR</strain>
        <tissue evidence="2">Leaf</tissue>
    </source>
</reference>
<accession>A0AAP0L7M7</accession>